<dbReference type="GO" id="GO:0008610">
    <property type="term" value="P:lipid biosynthetic process"/>
    <property type="evidence" value="ECO:0007669"/>
    <property type="project" value="InterPro"/>
</dbReference>
<reference evidence="7" key="1">
    <citation type="submission" date="2018-06" db="EMBL/GenBank/DDBJ databases">
        <authorList>
            <person name="Zhirakovskaya E."/>
        </authorList>
    </citation>
    <scope>NUCLEOTIDE SEQUENCE</scope>
</reference>
<evidence type="ECO:0000259" key="6">
    <source>
        <dbReference type="Pfam" id="PF25371"/>
    </source>
</evidence>
<dbReference type="Pfam" id="PF25371">
    <property type="entry name" value="DUF7884"/>
    <property type="match status" value="1"/>
</dbReference>
<dbReference type="EMBL" id="UOEC01000058">
    <property type="protein sequence ID" value="VAV89308.1"/>
    <property type="molecule type" value="Genomic_DNA"/>
</dbReference>
<dbReference type="InterPro" id="IPR029063">
    <property type="entry name" value="SAM-dependent_MTases_sf"/>
</dbReference>
<dbReference type="PANTHER" id="PTHR43667">
    <property type="entry name" value="CYCLOPROPANE-FATTY-ACYL-PHOSPHOLIPID SYNTHASE"/>
    <property type="match status" value="1"/>
</dbReference>
<sequence length="441" mass="50177">MLSSLLIFEKLFAKMLERAVRKGTMNVRFASGIEKRFGDGNPPQVSVTLKDSSAARDLYFDPALKFAELYMDGRLIVADNDLDAFISVIKINGAKKFSTTPAVAITIGRMAKRIWRRRIARETAQRNVAHHYDLDKRLFKLFLDDDLQYSCAYFEKPEASLEEAQLAKKRHIAAKMFLEPGMQVLDIGCGWGGMGLFLAKTFNAEVTGITLSIEQQKVAEQRAQQAGLSDQVRFELCDYREVRGQFDRLVSIGMFEHVGQQNFTAFFQNARRLMNPDGVFLLHSIGRSKSNALDPPFIEKYIFPNGHIPALSETLQAIEKSGLLVKDVEILTYHYADTLKIWRQRFNENRDKVLALYDERFFRMWDLYLATSEMSFRHGKLFNFQIQIVKNQTQSRPTRNYIAEVETALAKADTSTTLFTSQIPDSAAPPCSGQRTSLAAM</sequence>
<dbReference type="GO" id="GO:0008825">
    <property type="term" value="F:cyclopropane-fatty-acyl-phospholipid synthase activity"/>
    <property type="evidence" value="ECO:0007669"/>
    <property type="project" value="UniProtKB-EC"/>
</dbReference>
<dbReference type="SUPFAM" id="SSF53335">
    <property type="entry name" value="S-adenosyl-L-methionine-dependent methyltransferases"/>
    <property type="match status" value="1"/>
</dbReference>
<protein>
    <submittedName>
        <fullName evidence="7">Cyclopropane-fatty-acyl-phospholipid synthase</fullName>
        <ecNumber evidence="7">2.1.1.79</ecNumber>
    </submittedName>
</protein>
<dbReference type="GO" id="GO:0032259">
    <property type="term" value="P:methylation"/>
    <property type="evidence" value="ECO:0007669"/>
    <property type="project" value="UniProtKB-KW"/>
</dbReference>
<dbReference type="PIRSF" id="PIRSF003085">
    <property type="entry name" value="CMAS"/>
    <property type="match status" value="1"/>
</dbReference>
<evidence type="ECO:0000256" key="5">
    <source>
        <dbReference type="ARBA" id="ARBA00023098"/>
    </source>
</evidence>
<evidence type="ECO:0000313" key="7">
    <source>
        <dbReference type="EMBL" id="VAV89308.1"/>
    </source>
</evidence>
<name>A0A3B0RM37_9ZZZZ</name>
<evidence type="ECO:0000256" key="2">
    <source>
        <dbReference type="ARBA" id="ARBA00022603"/>
    </source>
</evidence>
<dbReference type="InterPro" id="IPR003333">
    <property type="entry name" value="CMAS"/>
</dbReference>
<dbReference type="InterPro" id="IPR057206">
    <property type="entry name" value="DUF7884"/>
</dbReference>
<evidence type="ECO:0000256" key="1">
    <source>
        <dbReference type="ARBA" id="ARBA00010815"/>
    </source>
</evidence>
<accession>A0A3B0RM37</accession>
<dbReference type="EC" id="2.1.1.79" evidence="7"/>
<feature type="domain" description="DUF7884" evidence="6">
    <location>
        <begin position="13"/>
        <end position="87"/>
    </location>
</feature>
<proteinExistence type="inferred from homology"/>
<dbReference type="Gene3D" id="3.40.50.150">
    <property type="entry name" value="Vaccinia Virus protein VP39"/>
    <property type="match status" value="1"/>
</dbReference>
<gene>
    <name evidence="7" type="ORF">MNBD_ALPHA08-1636</name>
</gene>
<keyword evidence="5" id="KW-0443">Lipid metabolism</keyword>
<dbReference type="CDD" id="cd02440">
    <property type="entry name" value="AdoMet_MTases"/>
    <property type="match status" value="1"/>
</dbReference>
<evidence type="ECO:0000256" key="4">
    <source>
        <dbReference type="ARBA" id="ARBA00022691"/>
    </source>
</evidence>
<keyword evidence="3 7" id="KW-0808">Transferase</keyword>
<organism evidence="7">
    <name type="scientific">hydrothermal vent metagenome</name>
    <dbReference type="NCBI Taxonomy" id="652676"/>
    <lineage>
        <taxon>unclassified sequences</taxon>
        <taxon>metagenomes</taxon>
        <taxon>ecological metagenomes</taxon>
    </lineage>
</organism>
<dbReference type="PANTHER" id="PTHR43667:SF1">
    <property type="entry name" value="CYCLOPROPANE-FATTY-ACYL-PHOSPHOLIPID SYNTHASE"/>
    <property type="match status" value="1"/>
</dbReference>
<dbReference type="AlphaFoldDB" id="A0A3B0RM37"/>
<comment type="similarity">
    <text evidence="1">Belongs to the CFA/CMAS family.</text>
</comment>
<evidence type="ECO:0000256" key="3">
    <source>
        <dbReference type="ARBA" id="ARBA00022679"/>
    </source>
</evidence>
<dbReference type="InterPro" id="IPR050723">
    <property type="entry name" value="CFA/CMAS"/>
</dbReference>
<keyword evidence="4" id="KW-0949">S-adenosyl-L-methionine</keyword>
<keyword evidence="2 7" id="KW-0489">Methyltransferase</keyword>
<dbReference type="Pfam" id="PF02353">
    <property type="entry name" value="CMAS"/>
    <property type="match status" value="1"/>
</dbReference>